<keyword evidence="3" id="KW-1185">Reference proteome</keyword>
<dbReference type="PANTHER" id="PTHR11012:SF56">
    <property type="entry name" value="CHK KINASE-LIKE DOMAIN-CONTAINING PROTEIN-RELATED"/>
    <property type="match status" value="1"/>
</dbReference>
<dbReference type="GeneID" id="101898023"/>
<dbReference type="Proteomes" id="UP001652621">
    <property type="component" value="Unplaced"/>
</dbReference>
<protein>
    <submittedName>
        <fullName evidence="4">Uncharacterized protein LOC101898023</fullName>
    </submittedName>
</protein>
<evidence type="ECO:0000313" key="2">
    <source>
        <dbReference type="EnsemblMetazoa" id="MDOA006624-PA"/>
    </source>
</evidence>
<dbReference type="RefSeq" id="XP_005184680.1">
    <property type="nucleotide sequence ID" value="XM_005184623.3"/>
</dbReference>
<dbReference type="InterPro" id="IPR004119">
    <property type="entry name" value="EcKL"/>
</dbReference>
<dbReference type="InterPro" id="IPR015897">
    <property type="entry name" value="CHK_kinase-like"/>
</dbReference>
<organism evidence="2">
    <name type="scientific">Musca domestica</name>
    <name type="common">House fly</name>
    <dbReference type="NCBI Taxonomy" id="7370"/>
    <lineage>
        <taxon>Eukaryota</taxon>
        <taxon>Metazoa</taxon>
        <taxon>Ecdysozoa</taxon>
        <taxon>Arthropoda</taxon>
        <taxon>Hexapoda</taxon>
        <taxon>Insecta</taxon>
        <taxon>Pterygota</taxon>
        <taxon>Neoptera</taxon>
        <taxon>Endopterygota</taxon>
        <taxon>Diptera</taxon>
        <taxon>Brachycera</taxon>
        <taxon>Muscomorpha</taxon>
        <taxon>Muscoidea</taxon>
        <taxon>Muscidae</taxon>
        <taxon>Musca</taxon>
    </lineage>
</organism>
<proteinExistence type="predicted"/>
<dbReference type="VEuPathDB" id="VectorBase:MDOA006624"/>
<name>A0A1I8MMW0_MUSDO</name>
<dbReference type="AlphaFoldDB" id="A0A1I8MMW0"/>
<evidence type="ECO:0000313" key="3">
    <source>
        <dbReference type="Proteomes" id="UP001652621"/>
    </source>
</evidence>
<dbReference type="EnsemblMetazoa" id="MDOA006624-RA">
    <property type="protein sequence ID" value="MDOA006624-PA"/>
    <property type="gene ID" value="MDOA006624"/>
</dbReference>
<reference evidence="2" key="1">
    <citation type="submission" date="2020-05" db="UniProtKB">
        <authorList>
            <consortium name="EnsemblMetazoa"/>
        </authorList>
    </citation>
    <scope>IDENTIFICATION</scope>
    <source>
        <strain evidence="2">Aabys</strain>
    </source>
</reference>
<dbReference type="SUPFAM" id="SSF56112">
    <property type="entry name" value="Protein kinase-like (PK-like)"/>
    <property type="match status" value="1"/>
</dbReference>
<sequence>MIIKNEETIVVPEHLNEEFFVNALEEGLRETKIVIHEVNFAWGSNPGDNYCSSIYRVVITYDSYGENPQKNEKISLIVKTIPISTETQFLEDVGVFVKEKLTYTDVLPRLAILTESDVFGAKCFYATKSPMQTIVFNDLTVEGFKVASRQDGLDWNHTTLILEKLAKFHATSMVLLKKDPAIAKRFQRGMLCEETVLKTETFFNMFGGYLNQLIKTASTWSGFEEITAKLQKYYSDFKNISYKLGKAKQGDRIVVLNHGDLWTNNFMFGYEDDNQPQKPTKALFVDFQLSFYGSPACDLNFFLNTSVQFDILTTKRDELIETYYKTFAETLEYARYESIPTLDDLKYELRSRELYGLFALFGFLPMVTIPKELSNDASIEAFANEDYAAKKLAQIFAQEKLQKQLKFGLQRLEKLGVLDEF</sequence>
<dbReference type="OrthoDB" id="8250698at2759"/>
<dbReference type="Pfam" id="PF02958">
    <property type="entry name" value="EcKL"/>
    <property type="match status" value="1"/>
</dbReference>
<dbReference type="eggNOG" id="ENOG502RZD1">
    <property type="taxonomic scope" value="Eukaryota"/>
</dbReference>
<dbReference type="Gene3D" id="3.90.1200.10">
    <property type="match status" value="1"/>
</dbReference>
<dbReference type="STRING" id="7370.A0A1I8MMW0"/>
<dbReference type="PANTHER" id="PTHR11012">
    <property type="entry name" value="PROTEIN KINASE-LIKE DOMAIN-CONTAINING"/>
    <property type="match status" value="1"/>
</dbReference>
<accession>A0A1I8MMW0</accession>
<dbReference type="VEuPathDB" id="VectorBase:MDOMA2_008202"/>
<evidence type="ECO:0000259" key="1">
    <source>
        <dbReference type="SMART" id="SM00587"/>
    </source>
</evidence>
<reference evidence="4" key="2">
    <citation type="submission" date="2025-04" db="UniProtKB">
        <authorList>
            <consortium name="RefSeq"/>
        </authorList>
    </citation>
    <scope>IDENTIFICATION</scope>
    <source>
        <strain evidence="4">Aabys</strain>
    </source>
</reference>
<feature type="domain" description="CHK kinase-like" evidence="1">
    <location>
        <begin position="134"/>
        <end position="333"/>
    </location>
</feature>
<dbReference type="InterPro" id="IPR011009">
    <property type="entry name" value="Kinase-like_dom_sf"/>
</dbReference>
<gene>
    <name evidence="2" type="primary">101898023</name>
    <name evidence="4" type="synonym">LOC101898023</name>
</gene>
<dbReference type="SMART" id="SM00587">
    <property type="entry name" value="CHK"/>
    <property type="match status" value="1"/>
</dbReference>
<dbReference type="KEGG" id="mde:101898023"/>
<evidence type="ECO:0000313" key="4">
    <source>
        <dbReference type="RefSeq" id="XP_005184680.1"/>
    </source>
</evidence>